<gene>
    <name evidence="1" type="ORF">U9M48_027094</name>
</gene>
<proteinExistence type="predicted"/>
<accession>A0AAQ3TVU5</accession>
<evidence type="ECO:0000313" key="1">
    <source>
        <dbReference type="EMBL" id="WVZ79524.1"/>
    </source>
</evidence>
<name>A0AAQ3TVU5_PASNO</name>
<organism evidence="1 2">
    <name type="scientific">Paspalum notatum var. saurae</name>
    <dbReference type="NCBI Taxonomy" id="547442"/>
    <lineage>
        <taxon>Eukaryota</taxon>
        <taxon>Viridiplantae</taxon>
        <taxon>Streptophyta</taxon>
        <taxon>Embryophyta</taxon>
        <taxon>Tracheophyta</taxon>
        <taxon>Spermatophyta</taxon>
        <taxon>Magnoliopsida</taxon>
        <taxon>Liliopsida</taxon>
        <taxon>Poales</taxon>
        <taxon>Poaceae</taxon>
        <taxon>PACMAD clade</taxon>
        <taxon>Panicoideae</taxon>
        <taxon>Andropogonodae</taxon>
        <taxon>Paspaleae</taxon>
        <taxon>Paspalinae</taxon>
        <taxon>Paspalum</taxon>
    </lineage>
</organism>
<dbReference type="AlphaFoldDB" id="A0AAQ3TVU5"/>
<dbReference type="Proteomes" id="UP001341281">
    <property type="component" value="Chromosome 06"/>
</dbReference>
<dbReference type="EMBL" id="CP144750">
    <property type="protein sequence ID" value="WVZ79524.1"/>
    <property type="molecule type" value="Genomic_DNA"/>
</dbReference>
<evidence type="ECO:0000313" key="2">
    <source>
        <dbReference type="Proteomes" id="UP001341281"/>
    </source>
</evidence>
<protein>
    <submittedName>
        <fullName evidence="1">Uncharacterized protein</fullName>
    </submittedName>
</protein>
<sequence>MATGIQYPNEHDTVSILMDPFTLIKSTDIGTASQESDNGEPVWLHLMQLHLRQPALEQAVTAVNNVTLSGVTPLLSISSANITAAVKRPHLM</sequence>
<keyword evidence="2" id="KW-1185">Reference proteome</keyword>
<reference evidence="1 2" key="1">
    <citation type="submission" date="2024-02" db="EMBL/GenBank/DDBJ databases">
        <title>High-quality chromosome-scale genome assembly of Pensacola bahiagrass (Paspalum notatum Flugge var. saurae).</title>
        <authorList>
            <person name="Vega J.M."/>
            <person name="Podio M."/>
            <person name="Orjuela J."/>
            <person name="Siena L.A."/>
            <person name="Pessino S.C."/>
            <person name="Combes M.C."/>
            <person name="Mariac C."/>
            <person name="Albertini E."/>
            <person name="Pupilli F."/>
            <person name="Ortiz J.P.A."/>
            <person name="Leblanc O."/>
        </authorList>
    </citation>
    <scope>NUCLEOTIDE SEQUENCE [LARGE SCALE GENOMIC DNA]</scope>
    <source>
        <strain evidence="1">R1</strain>
        <tissue evidence="1">Leaf</tissue>
    </source>
</reference>